<dbReference type="FunFam" id="3.60.40.10:FF:000020">
    <property type="entry name" value="Probable protein phosphatase 2C 42"/>
    <property type="match status" value="1"/>
</dbReference>
<evidence type="ECO:0000256" key="13">
    <source>
        <dbReference type="SAM" id="MobiDB-lite"/>
    </source>
</evidence>
<evidence type="ECO:0000256" key="12">
    <source>
        <dbReference type="RuleBase" id="RU003465"/>
    </source>
</evidence>
<dbReference type="AlphaFoldDB" id="A0A444XVH6"/>
<feature type="compositionally biased region" description="Basic residues" evidence="13">
    <location>
        <begin position="38"/>
        <end position="47"/>
    </location>
</feature>
<keyword evidence="6 12" id="KW-0378">Hydrolase</keyword>
<proteinExistence type="inferred from homology"/>
<sequence>MTSASELFHSRRHRLGRYNNNTSLPLGLDSDHVPDLHHPRRLSRRLPHSPSSSERAAVADRFERRYRRSLLNAESVRDAFAPPRLNPSDRLPVGVLLARARLVERLRGDPLSPNRHSIGRDQESDDVVVSDLTSQMGRSHLLQEKPPGLSQEALESLHVEVFSSRDTGEDCSICLESFVDGDQLIFFVGKRRFLCRCFSNRNLAVYNESIKMAVLLCRGSHNPLFYDNLKDPTLVLGCPFDCCFRRRVGGSDSLLWHTDLKPHFSGDFSIAVAQANNSLEDQSQVFTSPSATYIGVYDGHGGPEASRFVNKRLLPYLHKFVSEQGGLSVDVIKKAFSATEEEFLHLVKLSLPVSPQIASVGSCCLLGAISNNVLYVANLGDSRAVLGRRDTESKNSPVVALRLSTDHNVADEEVRREVEALHPDDSHIVVYTRGVWRIKGIIQVSRSIGDVYLKRPDFFRDPVFQQFATPIPLKRPVMTAEPSVIIRELETEDLFLIFASDGLWEQLSDETAVEIVFKYPRAGIAKRLVRAALQEAAKKREMRYDDIKKIDKGIRRHFHDDITVIVIYLDHHDSSSSNGRFKQSAVGCTTAPIDIFSLNADEAEKSMLGAMA</sequence>
<name>A0A444XVH6_ARAHY</name>
<evidence type="ECO:0000313" key="15">
    <source>
        <dbReference type="EMBL" id="RYQ93753.1"/>
    </source>
</evidence>
<evidence type="ECO:0000313" key="16">
    <source>
        <dbReference type="Proteomes" id="UP000289738"/>
    </source>
</evidence>
<evidence type="ECO:0000256" key="6">
    <source>
        <dbReference type="ARBA" id="ARBA00022801"/>
    </source>
</evidence>
<accession>A0A444XVH6</accession>
<dbReference type="InterPro" id="IPR015655">
    <property type="entry name" value="PP2C"/>
</dbReference>
<comment type="similarity">
    <text evidence="3 12">Belongs to the PP2C family.</text>
</comment>
<comment type="cofactor">
    <cofactor evidence="2">
        <name>Mg(2+)</name>
        <dbReference type="ChEBI" id="CHEBI:18420"/>
    </cofactor>
</comment>
<feature type="region of interest" description="Disordered" evidence="13">
    <location>
        <begin position="18"/>
        <end position="57"/>
    </location>
</feature>
<comment type="caution">
    <text evidence="15">The sequence shown here is derived from an EMBL/GenBank/DDBJ whole genome shotgun (WGS) entry which is preliminary data.</text>
</comment>
<dbReference type="Pfam" id="PF00481">
    <property type="entry name" value="PP2C"/>
    <property type="match status" value="1"/>
</dbReference>
<dbReference type="PANTHER" id="PTHR47992">
    <property type="entry name" value="PROTEIN PHOSPHATASE"/>
    <property type="match status" value="1"/>
</dbReference>
<dbReference type="InterPro" id="IPR001932">
    <property type="entry name" value="PPM-type_phosphatase-like_dom"/>
</dbReference>
<organism evidence="15 16">
    <name type="scientific">Arachis hypogaea</name>
    <name type="common">Peanut</name>
    <dbReference type="NCBI Taxonomy" id="3818"/>
    <lineage>
        <taxon>Eukaryota</taxon>
        <taxon>Viridiplantae</taxon>
        <taxon>Streptophyta</taxon>
        <taxon>Embryophyta</taxon>
        <taxon>Tracheophyta</taxon>
        <taxon>Spermatophyta</taxon>
        <taxon>Magnoliopsida</taxon>
        <taxon>eudicotyledons</taxon>
        <taxon>Gunneridae</taxon>
        <taxon>Pentapetalae</taxon>
        <taxon>rosids</taxon>
        <taxon>fabids</taxon>
        <taxon>Fabales</taxon>
        <taxon>Fabaceae</taxon>
        <taxon>Papilionoideae</taxon>
        <taxon>50 kb inversion clade</taxon>
        <taxon>dalbergioids sensu lato</taxon>
        <taxon>Dalbergieae</taxon>
        <taxon>Pterocarpus clade</taxon>
        <taxon>Arachis</taxon>
    </lineage>
</organism>
<dbReference type="PROSITE" id="PS01032">
    <property type="entry name" value="PPM_1"/>
    <property type="match status" value="1"/>
</dbReference>
<dbReference type="InterPro" id="IPR036457">
    <property type="entry name" value="PPM-type-like_dom_sf"/>
</dbReference>
<evidence type="ECO:0000256" key="9">
    <source>
        <dbReference type="ARBA" id="ARBA00023211"/>
    </source>
</evidence>
<dbReference type="CDD" id="cd00143">
    <property type="entry name" value="PP2Cc"/>
    <property type="match status" value="1"/>
</dbReference>
<comment type="catalytic activity">
    <reaction evidence="11">
        <text>O-phospho-L-threonyl-[protein] + H2O = L-threonyl-[protein] + phosphate</text>
        <dbReference type="Rhea" id="RHEA:47004"/>
        <dbReference type="Rhea" id="RHEA-COMP:11060"/>
        <dbReference type="Rhea" id="RHEA-COMP:11605"/>
        <dbReference type="ChEBI" id="CHEBI:15377"/>
        <dbReference type="ChEBI" id="CHEBI:30013"/>
        <dbReference type="ChEBI" id="CHEBI:43474"/>
        <dbReference type="ChEBI" id="CHEBI:61977"/>
        <dbReference type="EC" id="3.1.3.16"/>
    </reaction>
</comment>
<evidence type="ECO:0000256" key="8">
    <source>
        <dbReference type="ARBA" id="ARBA00022912"/>
    </source>
</evidence>
<evidence type="ECO:0000256" key="4">
    <source>
        <dbReference type="ARBA" id="ARBA00013081"/>
    </source>
</evidence>
<protein>
    <recommendedName>
        <fullName evidence="4">protein-serine/threonine phosphatase</fullName>
        <ecNumber evidence="4">3.1.3.16</ecNumber>
    </recommendedName>
</protein>
<dbReference type="Gene3D" id="3.60.40.10">
    <property type="entry name" value="PPM-type phosphatase domain"/>
    <property type="match status" value="1"/>
</dbReference>
<dbReference type="InterPro" id="IPR000222">
    <property type="entry name" value="PP2C_BS"/>
</dbReference>
<evidence type="ECO:0000256" key="5">
    <source>
        <dbReference type="ARBA" id="ARBA00022723"/>
    </source>
</evidence>
<comment type="cofactor">
    <cofactor evidence="1">
        <name>Mn(2+)</name>
        <dbReference type="ChEBI" id="CHEBI:29035"/>
    </cofactor>
</comment>
<dbReference type="EC" id="3.1.3.16" evidence="4"/>
<keyword evidence="5" id="KW-0479">Metal-binding</keyword>
<evidence type="ECO:0000259" key="14">
    <source>
        <dbReference type="PROSITE" id="PS51746"/>
    </source>
</evidence>
<feature type="domain" description="PPM-type phosphatase" evidence="14">
    <location>
        <begin position="267"/>
        <end position="569"/>
    </location>
</feature>
<evidence type="ECO:0000256" key="7">
    <source>
        <dbReference type="ARBA" id="ARBA00022842"/>
    </source>
</evidence>
<gene>
    <name evidence="15" type="ORF">Ahy_B09g099995</name>
</gene>
<keyword evidence="16" id="KW-1185">Reference proteome</keyword>
<dbReference type="EMBL" id="SDMP01000019">
    <property type="protein sequence ID" value="RYQ93753.1"/>
    <property type="molecule type" value="Genomic_DNA"/>
</dbReference>
<comment type="catalytic activity">
    <reaction evidence="10">
        <text>O-phospho-L-seryl-[protein] + H2O = L-seryl-[protein] + phosphate</text>
        <dbReference type="Rhea" id="RHEA:20629"/>
        <dbReference type="Rhea" id="RHEA-COMP:9863"/>
        <dbReference type="Rhea" id="RHEA-COMP:11604"/>
        <dbReference type="ChEBI" id="CHEBI:15377"/>
        <dbReference type="ChEBI" id="CHEBI:29999"/>
        <dbReference type="ChEBI" id="CHEBI:43474"/>
        <dbReference type="ChEBI" id="CHEBI:83421"/>
        <dbReference type="EC" id="3.1.3.16"/>
    </reaction>
</comment>
<keyword evidence="7" id="KW-0460">Magnesium</keyword>
<dbReference type="SUPFAM" id="SSF81606">
    <property type="entry name" value="PP2C-like"/>
    <property type="match status" value="1"/>
</dbReference>
<evidence type="ECO:0000256" key="1">
    <source>
        <dbReference type="ARBA" id="ARBA00001936"/>
    </source>
</evidence>
<dbReference type="Proteomes" id="UP000289738">
    <property type="component" value="Chromosome B09"/>
</dbReference>
<dbReference type="SMART" id="SM00332">
    <property type="entry name" value="PP2Cc"/>
    <property type="match status" value="1"/>
</dbReference>
<reference evidence="15 16" key="1">
    <citation type="submission" date="2019-01" db="EMBL/GenBank/DDBJ databases">
        <title>Sequencing of cultivated peanut Arachis hypogaea provides insights into genome evolution and oil improvement.</title>
        <authorList>
            <person name="Chen X."/>
        </authorList>
    </citation>
    <scope>NUCLEOTIDE SEQUENCE [LARGE SCALE GENOMIC DNA]</scope>
    <source>
        <strain evidence="16">cv. Fuhuasheng</strain>
        <tissue evidence="15">Leaves</tissue>
    </source>
</reference>
<dbReference type="GO" id="GO:0004722">
    <property type="term" value="F:protein serine/threonine phosphatase activity"/>
    <property type="evidence" value="ECO:0007669"/>
    <property type="project" value="UniProtKB-EC"/>
</dbReference>
<dbReference type="STRING" id="3818.A0A444XVH6"/>
<evidence type="ECO:0000256" key="2">
    <source>
        <dbReference type="ARBA" id="ARBA00001946"/>
    </source>
</evidence>
<dbReference type="GO" id="GO:0046872">
    <property type="term" value="F:metal ion binding"/>
    <property type="evidence" value="ECO:0007669"/>
    <property type="project" value="UniProtKB-KW"/>
</dbReference>
<evidence type="ECO:0000256" key="3">
    <source>
        <dbReference type="ARBA" id="ARBA00006702"/>
    </source>
</evidence>
<dbReference type="PROSITE" id="PS51746">
    <property type="entry name" value="PPM_2"/>
    <property type="match status" value="1"/>
</dbReference>
<keyword evidence="9" id="KW-0464">Manganese</keyword>
<evidence type="ECO:0000256" key="10">
    <source>
        <dbReference type="ARBA" id="ARBA00047761"/>
    </source>
</evidence>
<keyword evidence="8 12" id="KW-0904">Protein phosphatase</keyword>
<evidence type="ECO:0000256" key="11">
    <source>
        <dbReference type="ARBA" id="ARBA00048336"/>
    </source>
</evidence>